<accession>A0A0K2V892</accession>
<name>A0A0K2V892_LEPSM</name>
<feature type="non-terminal residue" evidence="1">
    <location>
        <position position="1"/>
    </location>
</feature>
<proteinExistence type="predicted"/>
<dbReference type="AlphaFoldDB" id="A0A0K2V892"/>
<protein>
    <submittedName>
        <fullName evidence="1">Uncharacterized protein</fullName>
    </submittedName>
</protein>
<reference evidence="1" key="1">
    <citation type="submission" date="2014-05" db="EMBL/GenBank/DDBJ databases">
        <authorList>
            <person name="Chronopoulou M."/>
        </authorList>
    </citation>
    <scope>NUCLEOTIDE SEQUENCE</scope>
    <source>
        <tissue evidence="1">Whole organism</tissue>
    </source>
</reference>
<dbReference type="EMBL" id="HACA01028986">
    <property type="protein sequence ID" value="CDW46347.1"/>
    <property type="molecule type" value="Transcribed_RNA"/>
</dbReference>
<sequence>SLFIPLKKLFKKKKITISKGKITCFHKIVQFQKLLKIAFCRPCPPNIL</sequence>
<feature type="non-terminal residue" evidence="1">
    <location>
        <position position="48"/>
    </location>
</feature>
<evidence type="ECO:0000313" key="1">
    <source>
        <dbReference type="EMBL" id="CDW46347.1"/>
    </source>
</evidence>
<organism evidence="1">
    <name type="scientific">Lepeophtheirus salmonis</name>
    <name type="common">Salmon louse</name>
    <name type="synonym">Caligus salmonis</name>
    <dbReference type="NCBI Taxonomy" id="72036"/>
    <lineage>
        <taxon>Eukaryota</taxon>
        <taxon>Metazoa</taxon>
        <taxon>Ecdysozoa</taxon>
        <taxon>Arthropoda</taxon>
        <taxon>Crustacea</taxon>
        <taxon>Multicrustacea</taxon>
        <taxon>Hexanauplia</taxon>
        <taxon>Copepoda</taxon>
        <taxon>Siphonostomatoida</taxon>
        <taxon>Caligidae</taxon>
        <taxon>Lepeophtheirus</taxon>
    </lineage>
</organism>